<dbReference type="GO" id="GO:0005634">
    <property type="term" value="C:nucleus"/>
    <property type="evidence" value="ECO:0007669"/>
    <property type="project" value="UniProtKB-ARBA"/>
</dbReference>
<gene>
    <name evidence="4" type="ORF">E3P90_01545</name>
</gene>
<comment type="similarity">
    <text evidence="1">Belongs to the CBF/MAK21 family.</text>
</comment>
<proteinExistence type="inferred from homology"/>
<feature type="compositionally biased region" description="Basic and acidic residues" evidence="2">
    <location>
        <begin position="47"/>
        <end position="59"/>
    </location>
</feature>
<dbReference type="InterPro" id="IPR016024">
    <property type="entry name" value="ARM-type_fold"/>
</dbReference>
<dbReference type="Pfam" id="PF03914">
    <property type="entry name" value="CBF"/>
    <property type="match status" value="1"/>
</dbReference>
<evidence type="ECO:0000313" key="5">
    <source>
        <dbReference type="Proteomes" id="UP000306954"/>
    </source>
</evidence>
<reference evidence="4 5" key="1">
    <citation type="submission" date="2019-03" db="EMBL/GenBank/DDBJ databases">
        <title>Sequencing 23 genomes of Wallemia ichthyophaga.</title>
        <authorList>
            <person name="Gostincar C."/>
        </authorList>
    </citation>
    <scope>NUCLEOTIDE SEQUENCE [LARGE SCALE GENOMIC DNA]</scope>
    <source>
        <strain evidence="4 5">EXF-8621</strain>
    </source>
</reference>
<feature type="compositionally biased region" description="Acidic residues" evidence="2">
    <location>
        <begin position="135"/>
        <end position="145"/>
    </location>
</feature>
<dbReference type="Proteomes" id="UP000306954">
    <property type="component" value="Unassembled WGS sequence"/>
</dbReference>
<dbReference type="InterPro" id="IPR040155">
    <property type="entry name" value="CEBPZ/Mak21-like"/>
</dbReference>
<dbReference type="AlphaFoldDB" id="A0A4T0JGF3"/>
<dbReference type="PANTHER" id="PTHR12048:SF0">
    <property type="entry name" value="CCAAT_ENHANCER-BINDING PROTEIN ZETA"/>
    <property type="match status" value="1"/>
</dbReference>
<comment type="caution">
    <text evidence="4">The sequence shown here is derived from an EMBL/GenBank/DDBJ whole genome shotgun (WGS) entry which is preliminary data.</text>
</comment>
<feature type="compositionally biased region" description="Acidic residues" evidence="2">
    <location>
        <begin position="162"/>
        <end position="193"/>
    </location>
</feature>
<sequence>MAFPTAFDDPASAFGIFVLTVSNQQSLHLVRPSMAPNKFKQKGNGNKKGDKKSTQDKRGKLQQQQPQHPQHAPHNDLKKEVLALGGDEDDLKLFQGVDSDDEHVFNSGEQNDPALLKDLKDLYKSLDFNSAKPQEEEEEDDDNDDHVDANGSETDVKAASASDDENHDDSEQEDSSQEGDNQFEQDADADPLSEIDPNGPFVQIPQWFLQPLPQLSKSKANTSKSLTSDGQISHAQKLLEDLPKIASSSSAVSASDKKFLDQMLKSGTLNDRVSALALLVAESPIHNISSLESLKNMAAKPKREEALRAMKALVDWLAGPHGLPSNRKLVYIADQPNLTHQGATDKHLTFWAFENWFKGYFFEVLQLLESITHDNLVFVRQQAVMLIFQLLKNKPEQEHNLLRLLVNKLGDPSRQVASKASNQLLVVLQAHPAMKGIISREVGDLIFRPNMSDSAKYYAIITLNQIMFTKADTGVANKLIEIYFNCFKDFLREEETLVKKSKEDAKNAKKGKKNQGKNVKKDKKEDVEDDPEALEEKKSKMVAGILAGVHRAMPYADIDEKIFDNYMNTLFRITHTGTFNIAIQALQLIYQITIIKDTVSDRFYRALYESLLDPRLGGSSKQSMYLNLLFSAMKRDPSNARVAAFVKRILQMLLGQSPSFICGAFYHLNGIFASHPSLRAMLDEEEENESGGVASTSYDKFKRDPQYSNAQHSCLWELIPFTKHYHPSVSIQAKQLLNGEVVKTSSDLNLNTLMHFLDRFVYKNPKKDIKPKGASLMQPIAASDRSQTVSNVKGATRELMMNSNEFMRKKEANVAPDQLFFHKFFNQRNKRLEDKASKRDKRKKASDDEGVGESDDDTDQGQDVNLDDEDEQKDEKEDGDNDAASDDKEEFDEDEIWKAMQATMPGQENDDLEESDEDHVDPAMLEDSDAEAEGEEDKAAKADSESDEDDEDGEDNEDKDDEDNEGGVGGLDDEEDDLLSIDEDMEVPGADEDEEDGSEPEEEEEVSGKRKRNNKEARAAKKAKKALPMFASADDYAHLLQE</sequence>
<feature type="compositionally biased region" description="Basic residues" evidence="2">
    <location>
        <begin position="508"/>
        <end position="521"/>
    </location>
</feature>
<feature type="compositionally biased region" description="Low complexity" evidence="2">
    <location>
        <begin position="62"/>
        <end position="72"/>
    </location>
</feature>
<protein>
    <recommendedName>
        <fullName evidence="3">CCAAT-binding factor domain-containing protein</fullName>
    </recommendedName>
</protein>
<accession>A0A4T0JGF3</accession>
<dbReference type="SUPFAM" id="SSF48371">
    <property type="entry name" value="ARM repeat"/>
    <property type="match status" value="1"/>
</dbReference>
<evidence type="ECO:0000259" key="3">
    <source>
        <dbReference type="Pfam" id="PF03914"/>
    </source>
</evidence>
<feature type="region of interest" description="Disordered" evidence="2">
    <location>
        <begin position="30"/>
        <end position="84"/>
    </location>
</feature>
<dbReference type="EMBL" id="SPOF01000013">
    <property type="protein sequence ID" value="TIB13776.1"/>
    <property type="molecule type" value="Genomic_DNA"/>
</dbReference>
<organism evidence="4 5">
    <name type="scientific">Wallemia ichthyophaga</name>
    <dbReference type="NCBI Taxonomy" id="245174"/>
    <lineage>
        <taxon>Eukaryota</taxon>
        <taxon>Fungi</taxon>
        <taxon>Dikarya</taxon>
        <taxon>Basidiomycota</taxon>
        <taxon>Wallemiomycotina</taxon>
        <taxon>Wallemiomycetes</taxon>
        <taxon>Wallemiales</taxon>
        <taxon>Wallemiaceae</taxon>
        <taxon>Wallemia</taxon>
    </lineage>
</organism>
<name>A0A4T0JGF3_WALIC</name>
<evidence type="ECO:0000256" key="2">
    <source>
        <dbReference type="SAM" id="MobiDB-lite"/>
    </source>
</evidence>
<feature type="region of interest" description="Disordered" evidence="2">
    <location>
        <begin position="832"/>
        <end position="1025"/>
    </location>
</feature>
<feature type="domain" description="CCAAT-binding factor" evidence="3">
    <location>
        <begin position="582"/>
        <end position="731"/>
    </location>
</feature>
<feature type="compositionally biased region" description="Acidic residues" evidence="2">
    <location>
        <begin position="908"/>
        <end position="936"/>
    </location>
</feature>
<dbReference type="InterPro" id="IPR005612">
    <property type="entry name" value="CCAAT-binding_factor"/>
</dbReference>
<feature type="region of interest" description="Disordered" evidence="2">
    <location>
        <begin position="501"/>
        <end position="533"/>
    </location>
</feature>
<dbReference type="PANTHER" id="PTHR12048">
    <property type="entry name" value="CCAAT-BINDING FACTOR-RELATED"/>
    <property type="match status" value="1"/>
</dbReference>
<feature type="compositionally biased region" description="Acidic residues" evidence="2">
    <location>
        <begin position="945"/>
        <end position="1005"/>
    </location>
</feature>
<evidence type="ECO:0000313" key="4">
    <source>
        <dbReference type="EMBL" id="TIB13776.1"/>
    </source>
</evidence>
<feature type="compositionally biased region" description="Acidic residues" evidence="2">
    <location>
        <begin position="848"/>
        <end position="895"/>
    </location>
</feature>
<evidence type="ECO:0000256" key="1">
    <source>
        <dbReference type="ARBA" id="ARBA00007797"/>
    </source>
</evidence>
<feature type="region of interest" description="Disordered" evidence="2">
    <location>
        <begin position="130"/>
        <end position="201"/>
    </location>
</feature>